<protein>
    <recommendedName>
        <fullName evidence="4">Secreted RxLR effector protein</fullName>
    </recommendedName>
</protein>
<evidence type="ECO:0000256" key="1">
    <source>
        <dbReference type="SAM" id="SignalP"/>
    </source>
</evidence>
<sequence length="71" mass="8147">MVMRLDKPLQVLLLLFFSIICSCHEAGEKYQSLNESKPRRLVAAPFAAANTKDSYYAKVSPKLTWTFKKHD</sequence>
<proteinExistence type="predicted"/>
<dbReference type="RefSeq" id="XP_067821425.1">
    <property type="nucleotide sequence ID" value="XM_067965823.1"/>
</dbReference>
<evidence type="ECO:0000313" key="3">
    <source>
        <dbReference type="Proteomes" id="UP000294530"/>
    </source>
</evidence>
<dbReference type="EMBL" id="SHOA02000010">
    <property type="protein sequence ID" value="TDH71926.1"/>
    <property type="molecule type" value="Genomic_DNA"/>
</dbReference>
<dbReference type="AlphaFoldDB" id="A0A976IHJ4"/>
<dbReference type="PROSITE" id="PS51257">
    <property type="entry name" value="PROKAR_LIPOPROTEIN"/>
    <property type="match status" value="1"/>
</dbReference>
<keyword evidence="3" id="KW-1185">Reference proteome</keyword>
<evidence type="ECO:0000313" key="2">
    <source>
        <dbReference type="EMBL" id="TDH71926.1"/>
    </source>
</evidence>
<dbReference type="Proteomes" id="UP000294530">
    <property type="component" value="Unassembled WGS sequence"/>
</dbReference>
<organism evidence="2 3">
    <name type="scientific">Bremia lactucae</name>
    <name type="common">Lettuce downy mildew</name>
    <dbReference type="NCBI Taxonomy" id="4779"/>
    <lineage>
        <taxon>Eukaryota</taxon>
        <taxon>Sar</taxon>
        <taxon>Stramenopiles</taxon>
        <taxon>Oomycota</taxon>
        <taxon>Peronosporomycetes</taxon>
        <taxon>Peronosporales</taxon>
        <taxon>Peronosporaceae</taxon>
        <taxon>Bremia</taxon>
    </lineage>
</organism>
<feature type="signal peptide" evidence="1">
    <location>
        <begin position="1"/>
        <end position="23"/>
    </location>
</feature>
<accession>A0A976IHJ4</accession>
<gene>
    <name evidence="2" type="ORF">CCR75_007765</name>
</gene>
<dbReference type="KEGG" id="blac:94351494"/>
<evidence type="ECO:0008006" key="4">
    <source>
        <dbReference type="Google" id="ProtNLM"/>
    </source>
</evidence>
<comment type="caution">
    <text evidence="2">The sequence shown here is derived from an EMBL/GenBank/DDBJ whole genome shotgun (WGS) entry which is preliminary data.</text>
</comment>
<feature type="chain" id="PRO_5037470574" description="Secreted RxLR effector protein" evidence="1">
    <location>
        <begin position="24"/>
        <end position="71"/>
    </location>
</feature>
<name>A0A976IHJ4_BRELC</name>
<reference evidence="2 3" key="1">
    <citation type="journal article" date="2021" name="Genome Biol.">
        <title>AFLAP: assembly-free linkage analysis pipeline using k-mers from genome sequencing data.</title>
        <authorList>
            <person name="Fletcher K."/>
            <person name="Zhang L."/>
            <person name="Gil J."/>
            <person name="Han R."/>
            <person name="Cavanaugh K."/>
            <person name="Michelmore R."/>
        </authorList>
    </citation>
    <scope>NUCLEOTIDE SEQUENCE [LARGE SCALE GENOMIC DNA]</scope>
    <source>
        <strain evidence="2 3">SF5</strain>
    </source>
</reference>
<dbReference type="GeneID" id="94351494"/>
<keyword evidence="1" id="KW-0732">Signal</keyword>